<gene>
    <name evidence="1" type="ORF">Taro_041462</name>
</gene>
<dbReference type="Proteomes" id="UP000652761">
    <property type="component" value="Unassembled WGS sequence"/>
</dbReference>
<organism evidence="1 2">
    <name type="scientific">Colocasia esculenta</name>
    <name type="common">Wild taro</name>
    <name type="synonym">Arum esculentum</name>
    <dbReference type="NCBI Taxonomy" id="4460"/>
    <lineage>
        <taxon>Eukaryota</taxon>
        <taxon>Viridiplantae</taxon>
        <taxon>Streptophyta</taxon>
        <taxon>Embryophyta</taxon>
        <taxon>Tracheophyta</taxon>
        <taxon>Spermatophyta</taxon>
        <taxon>Magnoliopsida</taxon>
        <taxon>Liliopsida</taxon>
        <taxon>Araceae</taxon>
        <taxon>Aroideae</taxon>
        <taxon>Colocasieae</taxon>
        <taxon>Colocasia</taxon>
    </lineage>
</organism>
<dbReference type="PROSITE" id="PS51257">
    <property type="entry name" value="PROKAR_LIPOPROTEIN"/>
    <property type="match status" value="1"/>
</dbReference>
<sequence>MVSRFPSLHGGYSLAVSSSVGLVLSGCLVQAPNYCFSNLFLGVVRGGTGVVSEVQGGSACGPSTLWRSEVVVPVVRHYFSRGFLVSLVVTPGCSFPTLWRSRMLVLCRETLVSLGRSGVPRAPLSRRVCAKVCFRIVFDSTGSAGVMFGLIRVVVEAFLCFHCFVVLCVGGSTTFGGPWRGSGRSSRYKKGVSNTVALGRDLQEDALSVSDGQEAIKE</sequence>
<reference evidence="1" key="1">
    <citation type="submission" date="2017-07" db="EMBL/GenBank/DDBJ databases">
        <title>Taro Niue Genome Assembly and Annotation.</title>
        <authorList>
            <person name="Atibalentja N."/>
            <person name="Keating K."/>
            <person name="Fields C.J."/>
        </authorList>
    </citation>
    <scope>NUCLEOTIDE SEQUENCE</scope>
    <source>
        <strain evidence="1">Niue_2</strain>
        <tissue evidence="1">Leaf</tissue>
    </source>
</reference>
<dbReference type="AlphaFoldDB" id="A0A843WVY9"/>
<comment type="caution">
    <text evidence="1">The sequence shown here is derived from an EMBL/GenBank/DDBJ whole genome shotgun (WGS) entry which is preliminary data.</text>
</comment>
<dbReference type="EMBL" id="NMUH01004159">
    <property type="protein sequence ID" value="MQM08605.1"/>
    <property type="molecule type" value="Genomic_DNA"/>
</dbReference>
<accession>A0A843WVY9</accession>
<evidence type="ECO:0000313" key="1">
    <source>
        <dbReference type="EMBL" id="MQM08605.1"/>
    </source>
</evidence>
<evidence type="ECO:0000313" key="2">
    <source>
        <dbReference type="Proteomes" id="UP000652761"/>
    </source>
</evidence>
<protein>
    <submittedName>
        <fullName evidence="1">Uncharacterized protein</fullName>
    </submittedName>
</protein>
<proteinExistence type="predicted"/>
<keyword evidence="2" id="KW-1185">Reference proteome</keyword>
<name>A0A843WVY9_COLES</name>